<name>A0A1C7H2Q5_9BACE</name>
<evidence type="ECO:0000313" key="2">
    <source>
        <dbReference type="Proteomes" id="UP000092631"/>
    </source>
</evidence>
<gene>
    <name evidence="1" type="ORF">A4V03_11285</name>
</gene>
<dbReference type="EMBL" id="CP015401">
    <property type="protein sequence ID" value="ANU58072.1"/>
    <property type="molecule type" value="Genomic_DNA"/>
</dbReference>
<dbReference type="Gene3D" id="1.25.40.390">
    <property type="match status" value="1"/>
</dbReference>
<reference evidence="2" key="1">
    <citation type="submission" date="2016-04" db="EMBL/GenBank/DDBJ databases">
        <title>Complete Genome Sequences of Twelve Strains of a Stable Defined Moderately Diverse Mouse Microbiota 2 (sDMDMm2).</title>
        <authorList>
            <person name="Uchimura Y."/>
            <person name="Wyss M."/>
            <person name="Brugiroux S."/>
            <person name="Limenitakis J.P."/>
            <person name="Stecher B."/>
            <person name="McCoy K.D."/>
            <person name="Macpherson A.J."/>
        </authorList>
    </citation>
    <scope>NUCLEOTIDE SEQUENCE [LARGE SCALE GENOMIC DNA]</scope>
    <source>
        <strain evidence="2">I48</strain>
    </source>
</reference>
<dbReference type="KEGG" id="bcae:A4V03_11285"/>
<accession>A0A1C7H2Q5</accession>
<protein>
    <submittedName>
        <fullName evidence="1">Uncharacterized protein</fullName>
    </submittedName>
</protein>
<dbReference type="Proteomes" id="UP000092631">
    <property type="component" value="Chromosome"/>
</dbReference>
<organism evidence="1 2">
    <name type="scientific">Bacteroides caecimuris</name>
    <dbReference type="NCBI Taxonomy" id="1796613"/>
    <lineage>
        <taxon>Bacteria</taxon>
        <taxon>Pseudomonadati</taxon>
        <taxon>Bacteroidota</taxon>
        <taxon>Bacteroidia</taxon>
        <taxon>Bacteroidales</taxon>
        <taxon>Bacteroidaceae</taxon>
        <taxon>Bacteroides</taxon>
    </lineage>
</organism>
<dbReference type="AlphaFoldDB" id="A0A1C7H2Q5"/>
<evidence type="ECO:0000313" key="1">
    <source>
        <dbReference type="EMBL" id="ANU58072.1"/>
    </source>
</evidence>
<proteinExistence type="predicted"/>
<sequence>MYLIEAEDEQKAEVYCWQEGGTFAKRNPLGHWFLRFPNGKPFTENSTYYLYAIPEKEINASPNL</sequence>
<keyword evidence="2" id="KW-1185">Reference proteome</keyword>